<organism evidence="1">
    <name type="scientific">uncultured marine thaumarchaeote KM3_42_C02</name>
    <dbReference type="NCBI Taxonomy" id="1456147"/>
    <lineage>
        <taxon>Archaea</taxon>
        <taxon>Nitrososphaerota</taxon>
        <taxon>environmental samples</taxon>
    </lineage>
</organism>
<dbReference type="EMBL" id="KF900878">
    <property type="protein sequence ID" value="AIF09980.1"/>
    <property type="molecule type" value="Genomic_DNA"/>
</dbReference>
<dbReference type="AlphaFoldDB" id="A0A075H4B1"/>
<dbReference type="Gene3D" id="3.30.1860.10">
    <property type="entry name" value="uncharacterized conserved protein from methanopyrus kandleri domain like"/>
    <property type="match status" value="1"/>
</dbReference>
<evidence type="ECO:0000313" key="1">
    <source>
        <dbReference type="EMBL" id="AIF09980.1"/>
    </source>
</evidence>
<name>A0A075H4B1_9ARCH</name>
<dbReference type="InterPro" id="IPR007355">
    <property type="entry name" value="DUF424"/>
</dbReference>
<sequence length="97" mass="10762">MFSTRVISHNNTRLLNICDSNLLGKTIISEKLSIKISESYYGKKLVKKAEAGDLLKKYDNINMVGKEIISLSVDLGIGSENGVKKIDGIPFLIVFKM</sequence>
<evidence type="ECO:0008006" key="2">
    <source>
        <dbReference type="Google" id="ProtNLM"/>
    </source>
</evidence>
<proteinExistence type="predicted"/>
<protein>
    <recommendedName>
        <fullName evidence="2">DUF424 domain-containing protein</fullName>
    </recommendedName>
</protein>
<accession>A0A075H4B1</accession>
<dbReference type="Pfam" id="PF04242">
    <property type="entry name" value="DUF424"/>
    <property type="match status" value="1"/>
</dbReference>
<reference evidence="1" key="1">
    <citation type="journal article" date="2014" name="Genome Biol. Evol.">
        <title>Pangenome evidence for extensive interdomain horizontal transfer affecting lineage core and shell genes in uncultured planktonic thaumarchaeota and euryarchaeota.</title>
        <authorList>
            <person name="Deschamps P."/>
            <person name="Zivanovic Y."/>
            <person name="Moreira D."/>
            <person name="Rodriguez-Valera F."/>
            <person name="Lopez-Garcia P."/>
        </authorList>
    </citation>
    <scope>NUCLEOTIDE SEQUENCE</scope>
</reference>